<evidence type="ECO:0000256" key="3">
    <source>
        <dbReference type="ARBA" id="ARBA00010217"/>
    </source>
</evidence>
<evidence type="ECO:0000256" key="2">
    <source>
        <dbReference type="ARBA" id="ARBA00008536"/>
    </source>
</evidence>
<evidence type="ECO:0000256" key="4">
    <source>
        <dbReference type="ARBA" id="ARBA00012513"/>
    </source>
</evidence>
<dbReference type="Gene3D" id="3.30.200.20">
    <property type="entry name" value="Phosphorylase Kinase, domain 1"/>
    <property type="match status" value="1"/>
</dbReference>
<evidence type="ECO:0000259" key="23">
    <source>
        <dbReference type="PROSITE" id="PS50011"/>
    </source>
</evidence>
<keyword evidence="6" id="KW-0723">Serine/threonine-protein kinase</keyword>
<dbReference type="InterPro" id="IPR000719">
    <property type="entry name" value="Prot_kinase_dom"/>
</dbReference>
<dbReference type="Proteomes" id="UP000006548">
    <property type="component" value="Chromosome 5"/>
</dbReference>
<keyword evidence="5" id="KW-1003">Cell membrane</keyword>
<evidence type="ECO:0000256" key="9">
    <source>
        <dbReference type="ARBA" id="ARBA00022729"/>
    </source>
</evidence>
<evidence type="ECO:0000256" key="16">
    <source>
        <dbReference type="ARBA" id="ARBA00023170"/>
    </source>
</evidence>
<dbReference type="SMR" id="A0A1P8BAS9"/>
<dbReference type="Araport" id="AT5G06740"/>
<evidence type="ECO:0000256" key="10">
    <source>
        <dbReference type="ARBA" id="ARBA00022734"/>
    </source>
</evidence>
<keyword evidence="7" id="KW-0808">Transferase</keyword>
<evidence type="ECO:0000256" key="21">
    <source>
        <dbReference type="SAM" id="Phobius"/>
    </source>
</evidence>
<dbReference type="PANTHER" id="PTHR27007">
    <property type="match status" value="1"/>
</dbReference>
<feature type="signal peptide" evidence="22">
    <location>
        <begin position="1"/>
        <end position="32"/>
    </location>
</feature>
<comment type="catalytic activity">
    <reaction evidence="18">
        <text>L-threonyl-[protein] + ATP = O-phospho-L-threonyl-[protein] + ADP + H(+)</text>
        <dbReference type="Rhea" id="RHEA:46608"/>
        <dbReference type="Rhea" id="RHEA-COMP:11060"/>
        <dbReference type="Rhea" id="RHEA-COMP:11605"/>
        <dbReference type="ChEBI" id="CHEBI:15378"/>
        <dbReference type="ChEBI" id="CHEBI:30013"/>
        <dbReference type="ChEBI" id="CHEBI:30616"/>
        <dbReference type="ChEBI" id="CHEBI:61977"/>
        <dbReference type="ChEBI" id="CHEBI:456216"/>
        <dbReference type="EC" id="2.7.11.1"/>
    </reaction>
</comment>
<keyword evidence="8 21" id="KW-0812">Transmembrane</keyword>
<dbReference type="AlphaFoldDB" id="A0A1P8BAS9"/>
<name>A0A1P8BAS9_ARATH</name>
<reference evidence="25 26" key="1">
    <citation type="journal article" date="2000" name="Nature">
        <title>Sequence and analysis of chromosome 5 of the plant Arabidopsis thaliana.</title>
        <authorList>
            <consortium name="Kazusa DNA Research Institute"/>
            <consortium name="Cold Spring Harbor and Washington University in St Louis Sequencing Consortium"/>
            <consortium name="European Union Arabidopsis Genome Sequencing Consortium"/>
            <person name="Tabata S."/>
            <person name="Kaneko T."/>
            <person name="Nakamura Y."/>
            <person name="Kotani H."/>
            <person name="Kato T."/>
            <person name="Asamizu E."/>
            <person name="Miyajima N."/>
            <person name="Sasamoto S."/>
            <person name="Kimura T."/>
            <person name="Hosouchi T."/>
            <person name="Kawashima K."/>
            <person name="Kohara M."/>
            <person name="Matsumoto M."/>
            <person name="Matsuno A."/>
            <person name="Muraki A."/>
            <person name="Nakayama S."/>
            <person name="Nakazaki N."/>
            <person name="Naruo K."/>
            <person name="Okumura S."/>
            <person name="Shinpo S."/>
            <person name="Takeuchi C."/>
            <person name="Wada T."/>
            <person name="Watanabe A."/>
            <person name="Yamada M."/>
            <person name="Yasuda M."/>
            <person name="Sato S."/>
            <person name="de la Bastide M."/>
            <person name="Huang E."/>
            <person name="Spiegel L."/>
            <person name="Gnoj L."/>
            <person name="O'Shaughnessy A."/>
            <person name="Preston R."/>
            <person name="Habermann K."/>
            <person name="Murray J."/>
            <person name="Johnson D."/>
            <person name="Rohlfing T."/>
            <person name="Nelson J."/>
            <person name="Stoneking T."/>
            <person name="Pepin K."/>
            <person name="Spieth J."/>
            <person name="Sekhon M."/>
            <person name="Armstrong J."/>
            <person name="Becker M."/>
            <person name="Belter E."/>
            <person name="Cordum H."/>
            <person name="Cordes M."/>
            <person name="Courtney L."/>
            <person name="Courtney W."/>
            <person name="Dante M."/>
            <person name="Du H."/>
            <person name="Edwards J."/>
            <person name="Fryman J."/>
            <person name="Haakensen B."/>
            <person name="Lamar E."/>
            <person name="Latreille P."/>
            <person name="Leonard S."/>
            <person name="Meyer R."/>
            <person name="Mulvaney E."/>
            <person name="Ozersky P."/>
            <person name="Riley A."/>
            <person name="Strowmatt C."/>
            <person name="Wagner-McPherson C."/>
            <person name="Wollam A."/>
            <person name="Yoakum M."/>
            <person name="Bell M."/>
            <person name="Dedhia N."/>
            <person name="Parnell L."/>
            <person name="Shah R."/>
            <person name="Rodriguez M."/>
            <person name="See L.H."/>
            <person name="Vil D."/>
            <person name="Baker J."/>
            <person name="Kirchoff K."/>
            <person name="Toth K."/>
            <person name="King L."/>
            <person name="Bahret A."/>
            <person name="Miller B."/>
            <person name="Marra M."/>
            <person name="Martienssen R."/>
            <person name="McCombie W.R."/>
            <person name="Wilson R.K."/>
            <person name="Murphy G."/>
            <person name="Bancroft I."/>
            <person name="Volckaert G."/>
            <person name="Wambutt R."/>
            <person name="Dusterhoft A."/>
            <person name="Stiekema W."/>
            <person name="Pohl T."/>
            <person name="Entian K.D."/>
            <person name="Terryn N."/>
            <person name="Hartley N."/>
            <person name="Bent E."/>
            <person name="Johnson S."/>
            <person name="Langham S.A."/>
            <person name="McCullagh B."/>
            <person name="Robben J."/>
            <person name="Grymonprez B."/>
            <person name="Zimmermann W."/>
            <person name="Ramsperger U."/>
            <person name="Wedler H."/>
            <person name="Balke K."/>
            <person name="Wedler E."/>
            <person name="Peters S."/>
            <person name="van Staveren M."/>
            <person name="Dirkse W."/>
            <person name="Mooijman P."/>
            <person name="Lankhorst R.K."/>
            <person name="Weitzenegger T."/>
            <person name="Bothe G."/>
            <person name="Rose M."/>
            <person name="Hauf J."/>
            <person name="Berneiser S."/>
            <person name="Hempel S."/>
            <person name="Feldpausch M."/>
            <person name="Lamberth S."/>
            <person name="Villarroel R."/>
            <person name="Gielen J."/>
            <person name="Ardiles W."/>
            <person name="Bents O."/>
            <person name="Lemcke K."/>
            <person name="Kolesov G."/>
            <person name="Mayer K."/>
            <person name="Rudd S."/>
            <person name="Schoof H."/>
            <person name="Schueller C."/>
            <person name="Zaccaria P."/>
            <person name="Mewes H.W."/>
            <person name="Bevan M."/>
            <person name="Fransz P."/>
        </authorList>
    </citation>
    <scope>NUCLEOTIDE SEQUENCE [LARGE SCALE GENOMIC DNA]</scope>
    <source>
        <strain evidence="26">cv. Columbia</strain>
    </source>
</reference>
<evidence type="ECO:0000313" key="24">
    <source>
        <dbReference type="Araport" id="AT5G06740"/>
    </source>
</evidence>
<accession>A0A1P8BAS9</accession>
<feature type="chain" id="PRO_5010246208" description="non-specific serine/threonine protein kinase" evidence="22">
    <location>
        <begin position="33"/>
        <end position="664"/>
    </location>
</feature>
<keyword evidence="17" id="KW-0325">Glycoprotein</keyword>
<dbReference type="ProteomicsDB" id="205832"/>
<dbReference type="TAIR" id="AT5G06740">
    <property type="gene designation" value="LECRK-S5"/>
</dbReference>
<evidence type="ECO:0000256" key="15">
    <source>
        <dbReference type="ARBA" id="ARBA00023136"/>
    </source>
</evidence>
<evidence type="ECO:0000256" key="6">
    <source>
        <dbReference type="ARBA" id="ARBA00022527"/>
    </source>
</evidence>
<reference evidence="26" key="2">
    <citation type="journal article" date="2017" name="Plant J.">
        <title>Araport11: a complete reannotation of the Arabidopsis thaliana reference genome.</title>
        <authorList>
            <person name="Cheng C.Y."/>
            <person name="Krishnakumar V."/>
            <person name="Chan A.P."/>
            <person name="Thibaud-Nissen F."/>
            <person name="Schobel S."/>
            <person name="Town C.D."/>
        </authorList>
    </citation>
    <scope>GENOME REANNOTATION</scope>
    <source>
        <strain evidence="26">cv. Columbia</strain>
    </source>
</reference>
<evidence type="ECO:0000256" key="12">
    <source>
        <dbReference type="ARBA" id="ARBA00022777"/>
    </source>
</evidence>
<comment type="subcellular location">
    <subcellularLocation>
        <location evidence="1">Cell membrane</location>
        <topology evidence="1">Single-pass type I membrane protein</topology>
    </subcellularLocation>
</comment>
<dbReference type="SUPFAM" id="SSF56112">
    <property type="entry name" value="Protein kinase-like (PK-like)"/>
    <property type="match status" value="1"/>
</dbReference>
<sequence>MCRTKKHKRKKRMRFSLAWKLLFLILTCKIETQVKCLKFDFPGFNVSNELELIRDNSYIVFGAIQVTPDVTGGPGGTIANQAGRALYKKPFRLWSKHKSATFNTTFVINISNKTDPGGEGLAFVLTPEETAPQNSSGMWLGMVNERTNRNNESRIVSVEFDTRKSHSDDLDGNHVALNVNNINSVVQESLSGRGIKIDSGLDLTAHVRYDGKNLSVYVSRNLDVFEQRNLVFSRAIDLSAYLPETVYVGFTASTSNFTELNCVRSWSFEGLKIDGDGNMLWLWITIPIVFIVGIGAFLGALYLRSRSKAGETNPDIEAELDNCAANPQKFKLRELKRATGNFGAENKLGQGGFGMVFKGKWQGRDIAVKRVSEKSHQGKQEFIAEITTIGNLNHRNLVKLLGWCYERKEYLLVYEYMPNGSLDKYLFLEDKSRSNLTWETRKNIITGLSQALEYLHNGCEKRILHRDIKASNVMLDSDFNAKLGDFGLARMIQQSEMTHHSTKEIAGTPGYMAPETFLNGRATVETDVYAFGVLMLEVVSGKKPSYVLVKDNQNNYNNSIVNWLWELYRNGTITDAADPGMGNLFDKEEMKSVLLLGLACCHPNPNQRPSMKTVLKVLTGETSPPDVPTERPAFVWPAMPPSFSDIDYSLTGSQINSLTELTGR</sequence>
<dbReference type="ExpressionAtlas" id="A0A1P8BAS9">
    <property type="expression patterns" value="baseline and differential"/>
</dbReference>
<dbReference type="GO" id="GO:0005886">
    <property type="term" value="C:plasma membrane"/>
    <property type="evidence" value="ECO:0007669"/>
    <property type="project" value="UniProtKB-SubCell"/>
</dbReference>
<dbReference type="SMART" id="SM00220">
    <property type="entry name" value="S_TKc"/>
    <property type="match status" value="1"/>
</dbReference>
<dbReference type="Pfam" id="PF00069">
    <property type="entry name" value="Pkinase"/>
    <property type="match status" value="1"/>
</dbReference>
<keyword evidence="9 22" id="KW-0732">Signal</keyword>
<keyword evidence="15 21" id="KW-0472">Membrane</keyword>
<evidence type="ECO:0000256" key="19">
    <source>
        <dbReference type="ARBA" id="ARBA00048679"/>
    </source>
</evidence>
<keyword evidence="14 21" id="KW-1133">Transmembrane helix</keyword>
<evidence type="ECO:0000256" key="8">
    <source>
        <dbReference type="ARBA" id="ARBA00022692"/>
    </source>
</evidence>
<evidence type="ECO:0000256" key="18">
    <source>
        <dbReference type="ARBA" id="ARBA00047899"/>
    </source>
</evidence>
<dbReference type="CDD" id="cd06899">
    <property type="entry name" value="lectin_legume_LecRK_Arcelin_ConA"/>
    <property type="match status" value="1"/>
</dbReference>
<keyword evidence="10" id="KW-0430">Lectin</keyword>
<evidence type="ECO:0000313" key="26">
    <source>
        <dbReference type="Proteomes" id="UP000006548"/>
    </source>
</evidence>
<dbReference type="Gene3D" id="1.10.510.10">
    <property type="entry name" value="Transferase(Phosphotransferase) domain 1"/>
    <property type="match status" value="1"/>
</dbReference>
<feature type="transmembrane region" description="Helical" evidence="21">
    <location>
        <begin position="280"/>
        <end position="303"/>
    </location>
</feature>
<evidence type="ECO:0000256" key="13">
    <source>
        <dbReference type="ARBA" id="ARBA00022840"/>
    </source>
</evidence>
<dbReference type="PROSITE" id="PS00307">
    <property type="entry name" value="LECTIN_LEGUME_BETA"/>
    <property type="match status" value="1"/>
</dbReference>
<dbReference type="GO" id="GO:0030246">
    <property type="term" value="F:carbohydrate binding"/>
    <property type="evidence" value="ECO:0007669"/>
    <property type="project" value="UniProtKB-KW"/>
</dbReference>
<organism evidence="25 26">
    <name type="scientific">Arabidopsis thaliana</name>
    <name type="common">Mouse-ear cress</name>
    <dbReference type="NCBI Taxonomy" id="3702"/>
    <lineage>
        <taxon>Eukaryota</taxon>
        <taxon>Viridiplantae</taxon>
        <taxon>Streptophyta</taxon>
        <taxon>Embryophyta</taxon>
        <taxon>Tracheophyta</taxon>
        <taxon>Spermatophyta</taxon>
        <taxon>Magnoliopsida</taxon>
        <taxon>eudicotyledons</taxon>
        <taxon>Gunneridae</taxon>
        <taxon>Pentapetalae</taxon>
        <taxon>rosids</taxon>
        <taxon>malvids</taxon>
        <taxon>Brassicales</taxon>
        <taxon>Brassicaceae</taxon>
        <taxon>Camelineae</taxon>
        <taxon>Arabidopsis</taxon>
    </lineage>
</organism>
<evidence type="ECO:0000313" key="25">
    <source>
        <dbReference type="EMBL" id="ANM68708.1"/>
    </source>
</evidence>
<evidence type="ECO:0000256" key="17">
    <source>
        <dbReference type="ARBA" id="ARBA00023180"/>
    </source>
</evidence>
<keyword evidence="13 20" id="KW-0067">ATP-binding</keyword>
<keyword evidence="28" id="KW-1267">Proteomics identification</keyword>
<feature type="binding site" evidence="20">
    <location>
        <position position="369"/>
    </location>
    <ligand>
        <name>ATP</name>
        <dbReference type="ChEBI" id="CHEBI:30616"/>
    </ligand>
</feature>
<dbReference type="InterPro" id="IPR013320">
    <property type="entry name" value="ConA-like_dom_sf"/>
</dbReference>
<dbReference type="GeneID" id="830563"/>
<evidence type="ECO:0000256" key="20">
    <source>
        <dbReference type="PROSITE-ProRule" id="PRU10141"/>
    </source>
</evidence>
<comment type="similarity">
    <text evidence="2">In the N-terminal section; belongs to the leguminous lectin family.</text>
</comment>
<comment type="similarity">
    <text evidence="3">In the C-terminal section; belongs to the protein kinase superfamily. Ser/Thr protein kinase family.</text>
</comment>
<evidence type="ECO:0000256" key="22">
    <source>
        <dbReference type="SAM" id="SignalP"/>
    </source>
</evidence>
<evidence type="ECO:0000256" key="5">
    <source>
        <dbReference type="ARBA" id="ARBA00022475"/>
    </source>
</evidence>
<dbReference type="RefSeq" id="NP_001330436.1">
    <property type="nucleotide sequence ID" value="NM_001342902.1"/>
</dbReference>
<keyword evidence="11 20" id="KW-0547">Nucleotide-binding</keyword>
<keyword evidence="12" id="KW-0418">Kinase</keyword>
<dbReference type="FunFam" id="2.60.120.200:FF:000198">
    <property type="entry name" value="Probable L-type lectin-domain containing receptor kinase S.5"/>
    <property type="match status" value="1"/>
</dbReference>
<dbReference type="PROSITE" id="PS00108">
    <property type="entry name" value="PROTEIN_KINASE_ST"/>
    <property type="match status" value="1"/>
</dbReference>
<evidence type="ECO:0000256" key="14">
    <source>
        <dbReference type="ARBA" id="ARBA00022989"/>
    </source>
</evidence>
<keyword evidence="26" id="KW-1185">Reference proteome</keyword>
<dbReference type="PROSITE" id="PS00107">
    <property type="entry name" value="PROTEIN_KINASE_ATP"/>
    <property type="match status" value="1"/>
</dbReference>
<dbReference type="OrthoDB" id="1913956at2759"/>
<dbReference type="InterPro" id="IPR050528">
    <property type="entry name" value="L-type_Lectin-RKs"/>
</dbReference>
<dbReference type="EC" id="2.7.11.1" evidence="4"/>
<feature type="domain" description="Protein kinase" evidence="23">
    <location>
        <begin position="342"/>
        <end position="634"/>
    </location>
</feature>
<dbReference type="FunFam" id="3.30.200.20:FF:000476">
    <property type="entry name" value="Probable L-type lectin-domain containing receptor kinase S.5"/>
    <property type="match status" value="1"/>
</dbReference>
<gene>
    <name evidence="27" type="primary">LECRK-S5</name>
    <name evidence="25" type="synonym">LecRK-S.5</name>
    <name evidence="25" type="synonym">MPH15.10</name>
    <name evidence="25" type="synonym">MPH15_10</name>
    <name evidence="24 25" type="ordered locus">At5g06740</name>
</gene>
<evidence type="ECO:0000313" key="27">
    <source>
        <dbReference type="TAIR" id="AT5G06740"/>
    </source>
</evidence>
<dbReference type="Gene3D" id="2.60.120.200">
    <property type="match status" value="1"/>
</dbReference>
<dbReference type="InterPro" id="IPR019825">
    <property type="entry name" value="Lectin_legB_Mn/Ca_BS"/>
</dbReference>
<evidence type="ECO:0000256" key="1">
    <source>
        <dbReference type="ARBA" id="ARBA00004251"/>
    </source>
</evidence>
<evidence type="ECO:0000256" key="11">
    <source>
        <dbReference type="ARBA" id="ARBA00022741"/>
    </source>
</evidence>
<dbReference type="InterPro" id="IPR017441">
    <property type="entry name" value="Protein_kinase_ATP_BS"/>
</dbReference>
<dbReference type="EMBL" id="CP002688">
    <property type="protein sequence ID" value="ANM68708.1"/>
    <property type="molecule type" value="Genomic_DNA"/>
</dbReference>
<evidence type="ECO:0000256" key="7">
    <source>
        <dbReference type="ARBA" id="ARBA00022679"/>
    </source>
</evidence>
<dbReference type="InterPro" id="IPR011009">
    <property type="entry name" value="Kinase-like_dom_sf"/>
</dbReference>
<dbReference type="GO" id="GO:0004674">
    <property type="term" value="F:protein serine/threonine kinase activity"/>
    <property type="evidence" value="ECO:0007669"/>
    <property type="project" value="UniProtKB-KW"/>
</dbReference>
<dbReference type="InterPro" id="IPR008271">
    <property type="entry name" value="Ser/Thr_kinase_AS"/>
</dbReference>
<comment type="catalytic activity">
    <reaction evidence="19">
        <text>L-seryl-[protein] + ATP = O-phospho-L-seryl-[protein] + ADP + H(+)</text>
        <dbReference type="Rhea" id="RHEA:17989"/>
        <dbReference type="Rhea" id="RHEA-COMP:9863"/>
        <dbReference type="Rhea" id="RHEA-COMP:11604"/>
        <dbReference type="ChEBI" id="CHEBI:15378"/>
        <dbReference type="ChEBI" id="CHEBI:29999"/>
        <dbReference type="ChEBI" id="CHEBI:30616"/>
        <dbReference type="ChEBI" id="CHEBI:83421"/>
        <dbReference type="ChEBI" id="CHEBI:456216"/>
        <dbReference type="EC" id="2.7.11.1"/>
    </reaction>
</comment>
<protein>
    <recommendedName>
        <fullName evidence="4">non-specific serine/threonine protein kinase</fullName>
        <ecNumber evidence="4">2.7.11.1</ecNumber>
    </recommendedName>
</protein>
<dbReference type="GO" id="GO:0005524">
    <property type="term" value="F:ATP binding"/>
    <property type="evidence" value="ECO:0007669"/>
    <property type="project" value="UniProtKB-UniRule"/>
</dbReference>
<dbReference type="InterPro" id="IPR001220">
    <property type="entry name" value="Legume_lectin_dom"/>
</dbReference>
<evidence type="ECO:0007829" key="28">
    <source>
        <dbReference type="PeptideAtlas" id="A0A1P8BAS9"/>
    </source>
</evidence>
<dbReference type="CDD" id="cd14066">
    <property type="entry name" value="STKc_IRAK"/>
    <property type="match status" value="1"/>
</dbReference>
<dbReference type="SUPFAM" id="SSF49899">
    <property type="entry name" value="Concanavalin A-like lectins/glucanases"/>
    <property type="match status" value="1"/>
</dbReference>
<dbReference type="FunFam" id="1.10.510.10:FF:000626">
    <property type="entry name" value="probable L-type lectin-domain containing receptor kinase S.5"/>
    <property type="match status" value="1"/>
</dbReference>
<dbReference type="PROSITE" id="PS50011">
    <property type="entry name" value="PROTEIN_KINASE_DOM"/>
    <property type="match status" value="1"/>
</dbReference>
<dbReference type="Pfam" id="PF00139">
    <property type="entry name" value="Lectin_legB"/>
    <property type="match status" value="1"/>
</dbReference>
<proteinExistence type="evidence at protein level"/>
<keyword evidence="16" id="KW-0675">Receptor</keyword>